<dbReference type="EMBL" id="CP002116">
    <property type="protein sequence ID" value="ADK80820.1"/>
    <property type="molecule type" value="Genomic_DNA"/>
</dbReference>
<dbReference type="STRING" id="573413.Spirs_1693"/>
<dbReference type="PANTHER" id="PTHR42781:SF4">
    <property type="entry name" value="SPERMIDINE_PUTRESCINE IMPORT ATP-BINDING PROTEIN POTA"/>
    <property type="match status" value="1"/>
</dbReference>
<gene>
    <name evidence="5" type="ordered locus">Spirs_1693</name>
</gene>
<sequence>MKLIVERLVKQFDDFSFEASFQADIGSFITLLGPSGGGKTTALQLISGLIPPDSGHIHFGDIELSRLEPWKRDIGFVFQDYALFPHMSVEENVAYGLQQRQGARQKKEEITDRVSQMLTLVGLEGFEKRKPETLSGGERQRVALARAIAPDPRLLLFDEPLSALDAPLRSRLREEIRELQKKLGITTIYVTHDRDEALSMSDLIVIMNEGRVIEQGAPRTLYRKPATLFTARFLGEGSTITREGKKSFFRPENATLLLEPEDSALRGKMKSLRYLGGRALATIILADKTEISAMVPEQRIDDFEEHKGKPVWVRIDKETLIRVS</sequence>
<dbReference type="PROSITE" id="PS00211">
    <property type="entry name" value="ABC_TRANSPORTER_1"/>
    <property type="match status" value="1"/>
</dbReference>
<dbReference type="EC" id="3.6.3.25" evidence="5"/>
<dbReference type="HOGENOM" id="CLU_000604_1_1_12"/>
<dbReference type="InterPro" id="IPR003439">
    <property type="entry name" value="ABC_transporter-like_ATP-bd"/>
</dbReference>
<dbReference type="InterPro" id="IPR003593">
    <property type="entry name" value="AAA+_ATPase"/>
</dbReference>
<reference evidence="5 6" key="1">
    <citation type="journal article" date="2010" name="Stand. Genomic Sci.">
        <title>Complete genome sequence of Spirochaeta smaragdinae type strain (SEBR 4228).</title>
        <authorList>
            <person name="Mavromatis K."/>
            <person name="Yasawong M."/>
            <person name="Chertkov O."/>
            <person name="Lapidus A."/>
            <person name="Lucas S."/>
            <person name="Nolan M."/>
            <person name="Del Rio T.G."/>
            <person name="Tice H."/>
            <person name="Cheng J.F."/>
            <person name="Pitluck S."/>
            <person name="Liolios K."/>
            <person name="Ivanova N."/>
            <person name="Tapia R."/>
            <person name="Han C."/>
            <person name="Bruce D."/>
            <person name="Goodwin L."/>
            <person name="Pati A."/>
            <person name="Chen A."/>
            <person name="Palaniappan K."/>
            <person name="Land M."/>
            <person name="Hauser L."/>
            <person name="Chang Y.J."/>
            <person name="Jeffries C.D."/>
            <person name="Detter J.C."/>
            <person name="Rohde M."/>
            <person name="Brambilla E."/>
            <person name="Spring S."/>
            <person name="Goker M."/>
            <person name="Sikorski J."/>
            <person name="Woyke T."/>
            <person name="Bristow J."/>
            <person name="Eisen J.A."/>
            <person name="Markowitz V."/>
            <person name="Hugenholtz P."/>
            <person name="Klenk H.P."/>
            <person name="Kyrpides N.C."/>
        </authorList>
    </citation>
    <scope>NUCLEOTIDE SEQUENCE [LARGE SCALE GENOMIC DNA]</scope>
    <source>
        <strain evidence="6">DSM 11293 / JCM 15392 / SEBR 4228</strain>
    </source>
</reference>
<proteinExistence type="predicted"/>
<organism evidence="5 6">
    <name type="scientific">Sediminispirochaeta smaragdinae (strain DSM 11293 / JCM 15392 / SEBR 4228)</name>
    <name type="common">Spirochaeta smaragdinae</name>
    <dbReference type="NCBI Taxonomy" id="573413"/>
    <lineage>
        <taxon>Bacteria</taxon>
        <taxon>Pseudomonadati</taxon>
        <taxon>Spirochaetota</taxon>
        <taxon>Spirochaetia</taxon>
        <taxon>Spirochaetales</taxon>
        <taxon>Spirochaetaceae</taxon>
        <taxon>Sediminispirochaeta</taxon>
    </lineage>
</organism>
<dbReference type="PANTHER" id="PTHR42781">
    <property type="entry name" value="SPERMIDINE/PUTRESCINE IMPORT ATP-BINDING PROTEIN POTA"/>
    <property type="match status" value="1"/>
</dbReference>
<name>E1R655_SEDSS</name>
<evidence type="ECO:0000256" key="3">
    <source>
        <dbReference type="ARBA" id="ARBA00022840"/>
    </source>
</evidence>
<dbReference type="GO" id="GO:0016887">
    <property type="term" value="F:ATP hydrolysis activity"/>
    <property type="evidence" value="ECO:0007669"/>
    <property type="project" value="InterPro"/>
</dbReference>
<feature type="domain" description="ABC transporter" evidence="4">
    <location>
        <begin position="3"/>
        <end position="234"/>
    </location>
</feature>
<protein>
    <submittedName>
        <fullName evidence="5">ABC transporter related protein</fullName>
        <ecNumber evidence="5">3.6.3.25</ecNumber>
    </submittedName>
</protein>
<keyword evidence="5" id="KW-0378">Hydrolase</keyword>
<dbReference type="SUPFAM" id="SSF50331">
    <property type="entry name" value="MOP-like"/>
    <property type="match status" value="1"/>
</dbReference>
<dbReference type="GO" id="GO:0015697">
    <property type="term" value="P:quaternary ammonium group transport"/>
    <property type="evidence" value="ECO:0007669"/>
    <property type="project" value="UniProtKB-ARBA"/>
</dbReference>
<evidence type="ECO:0000313" key="5">
    <source>
        <dbReference type="EMBL" id="ADK80820.1"/>
    </source>
</evidence>
<evidence type="ECO:0000256" key="1">
    <source>
        <dbReference type="ARBA" id="ARBA00022448"/>
    </source>
</evidence>
<dbReference type="AlphaFoldDB" id="E1R655"/>
<dbReference type="KEGG" id="ssm:Spirs_1693"/>
<dbReference type="InterPro" id="IPR017871">
    <property type="entry name" value="ABC_transporter-like_CS"/>
</dbReference>
<evidence type="ECO:0000313" key="6">
    <source>
        <dbReference type="Proteomes" id="UP000002318"/>
    </source>
</evidence>
<dbReference type="RefSeq" id="WP_013254284.1">
    <property type="nucleotide sequence ID" value="NC_014364.1"/>
</dbReference>
<dbReference type="InterPro" id="IPR027417">
    <property type="entry name" value="P-loop_NTPase"/>
</dbReference>
<dbReference type="eggNOG" id="COG3842">
    <property type="taxonomic scope" value="Bacteria"/>
</dbReference>
<dbReference type="SMART" id="SM00382">
    <property type="entry name" value="AAA"/>
    <property type="match status" value="1"/>
</dbReference>
<dbReference type="FunFam" id="3.40.50.300:FF:000425">
    <property type="entry name" value="Probable ABC transporter, ATP-binding subunit"/>
    <property type="match status" value="1"/>
</dbReference>
<dbReference type="Pfam" id="PF00005">
    <property type="entry name" value="ABC_tran"/>
    <property type="match status" value="1"/>
</dbReference>
<evidence type="ECO:0000256" key="2">
    <source>
        <dbReference type="ARBA" id="ARBA00022741"/>
    </source>
</evidence>
<keyword evidence="6" id="KW-1185">Reference proteome</keyword>
<keyword evidence="2" id="KW-0547">Nucleotide-binding</keyword>
<dbReference type="PROSITE" id="PS50893">
    <property type="entry name" value="ABC_TRANSPORTER_2"/>
    <property type="match status" value="1"/>
</dbReference>
<keyword evidence="1" id="KW-0813">Transport</keyword>
<dbReference type="Proteomes" id="UP000002318">
    <property type="component" value="Chromosome"/>
</dbReference>
<dbReference type="Gene3D" id="3.40.50.300">
    <property type="entry name" value="P-loop containing nucleotide triphosphate hydrolases"/>
    <property type="match status" value="1"/>
</dbReference>
<dbReference type="SUPFAM" id="SSF52540">
    <property type="entry name" value="P-loop containing nucleoside triphosphate hydrolases"/>
    <property type="match status" value="1"/>
</dbReference>
<dbReference type="GO" id="GO:0005524">
    <property type="term" value="F:ATP binding"/>
    <property type="evidence" value="ECO:0007669"/>
    <property type="project" value="UniProtKB-KW"/>
</dbReference>
<dbReference type="InterPro" id="IPR050093">
    <property type="entry name" value="ABC_SmlMolc_Importer"/>
</dbReference>
<keyword evidence="3" id="KW-0067">ATP-binding</keyword>
<dbReference type="InterPro" id="IPR008995">
    <property type="entry name" value="Mo/tungstate-bd_C_term_dom"/>
</dbReference>
<accession>E1R655</accession>
<dbReference type="OrthoDB" id="9802264at2"/>
<evidence type="ECO:0000259" key="4">
    <source>
        <dbReference type="PROSITE" id="PS50893"/>
    </source>
</evidence>